<protein>
    <submittedName>
        <fullName evidence="1">Uncharacterized protein</fullName>
    </submittedName>
</protein>
<sequence>MDNPYGPAIKEIEQGLWDHDTLVDKGFAPHYEYSDDEFRAALKIFMSAIMARMFEYQENQGISLGDREIESFNVGSKISHLIEIYTGIETKNFTIINVLG</sequence>
<proteinExistence type="predicted"/>
<evidence type="ECO:0000313" key="1">
    <source>
        <dbReference type="EMBL" id="AKH46041.1"/>
    </source>
</evidence>
<organism evidence="1">
    <name type="scientific">uncultured marine virus</name>
    <dbReference type="NCBI Taxonomy" id="186617"/>
    <lineage>
        <taxon>Viruses</taxon>
        <taxon>environmental samples</taxon>
    </lineage>
</organism>
<reference evidence="1" key="1">
    <citation type="journal article" date="2015" name="Front. Microbiol.">
        <title>Combining genomic sequencing methods to explore viral diversity and reveal potential virus-host interactions.</title>
        <authorList>
            <person name="Chow C.E."/>
            <person name="Winget D.M."/>
            <person name="White R.A.III."/>
            <person name="Hallam S.J."/>
            <person name="Suttle C.A."/>
        </authorList>
    </citation>
    <scope>NUCLEOTIDE SEQUENCE</scope>
    <source>
        <strain evidence="1">Anoxic3_3</strain>
    </source>
</reference>
<accession>A0A0F7L4X9</accession>
<dbReference type="EMBL" id="KR029578">
    <property type="protein sequence ID" value="AKH46041.1"/>
    <property type="molecule type" value="Genomic_DNA"/>
</dbReference>
<name>A0A0F7L4X9_9VIRU</name>
<reference evidence="1" key="2">
    <citation type="submission" date="2015-03" db="EMBL/GenBank/DDBJ databases">
        <authorList>
            <person name="Chow C.-E.T."/>
            <person name="Winget D.M."/>
            <person name="White R.A.III."/>
            <person name="Hallam S.J."/>
            <person name="Suttle C.A."/>
        </authorList>
    </citation>
    <scope>NUCLEOTIDE SEQUENCE</scope>
    <source>
        <strain evidence="1">Anoxic3_3</strain>
    </source>
</reference>